<dbReference type="FunFam" id="3.90.950.10:FF:000021">
    <property type="entry name" value="Maf-like protein, expressed"/>
    <property type="match status" value="1"/>
</dbReference>
<sequence>MSSAMASSMAKNSSPFKVVLGSSSPARREILADMGYEFTVMCADIDERAIRREKPEELVKALAEAKAEAIKLKLHGEDSAQERDQPTILITSDQVMVSKGMIRERPKGQEEAREFIKGISISNLCLGIVPVNLLYLAKKFWLCVSLLLVGYSGDKAFAVNYVLVTNLSNGASKGGWDIPEIYFHHIPEDFIQSVVKEGHMTCVAGGLKLTHPSVLPFIKQLVSNSFETTTIASITTLRTANLYWTVSLQRLNNNNIESIALILRFLPMLHRSAQWIVFEDSRGSSLRGLFKKFLEPNDLHLECHLQLARRALLNGPYDALVL</sequence>
<organism evidence="2 3">
    <name type="scientific">Oryza rufipogon</name>
    <name type="common">Brownbeard rice</name>
    <name type="synonym">Asian wild rice</name>
    <dbReference type="NCBI Taxonomy" id="4529"/>
    <lineage>
        <taxon>Eukaryota</taxon>
        <taxon>Viridiplantae</taxon>
        <taxon>Streptophyta</taxon>
        <taxon>Embryophyta</taxon>
        <taxon>Tracheophyta</taxon>
        <taxon>Spermatophyta</taxon>
        <taxon>Magnoliopsida</taxon>
        <taxon>Liliopsida</taxon>
        <taxon>Poales</taxon>
        <taxon>Poaceae</taxon>
        <taxon>BOP clade</taxon>
        <taxon>Oryzoideae</taxon>
        <taxon>Oryzeae</taxon>
        <taxon>Oryzinae</taxon>
        <taxon>Oryza</taxon>
    </lineage>
</organism>
<dbReference type="InterPro" id="IPR003697">
    <property type="entry name" value="Maf-like"/>
</dbReference>
<dbReference type="PANTHER" id="PTHR43213:SF3">
    <property type="entry name" value="MAF-LIKE PROTEIN, EXPRESSED"/>
    <property type="match status" value="1"/>
</dbReference>
<evidence type="ECO:0008006" key="4">
    <source>
        <dbReference type="Google" id="ProtNLM"/>
    </source>
</evidence>
<dbReference type="GO" id="GO:0047429">
    <property type="term" value="F:nucleoside triphosphate diphosphatase activity"/>
    <property type="evidence" value="ECO:0007669"/>
    <property type="project" value="InterPro"/>
</dbReference>
<evidence type="ECO:0000313" key="3">
    <source>
        <dbReference type="Proteomes" id="UP000008022"/>
    </source>
</evidence>
<accession>A0A0E0P0N5</accession>
<dbReference type="Pfam" id="PF02545">
    <property type="entry name" value="Maf"/>
    <property type="match status" value="1"/>
</dbReference>
<dbReference type="Proteomes" id="UP000008022">
    <property type="component" value="Unassembled WGS sequence"/>
</dbReference>
<dbReference type="Gramene" id="ORUFI03G33870.2">
    <property type="protein sequence ID" value="ORUFI03G33870.2"/>
    <property type="gene ID" value="ORUFI03G33870"/>
</dbReference>
<proteinExistence type="predicted"/>
<name>A0A0E0P0N5_ORYRU</name>
<dbReference type="EnsemblPlants" id="ORUFI03G33870.2">
    <property type="protein sequence ID" value="ORUFI03G33870.2"/>
    <property type="gene ID" value="ORUFI03G33870"/>
</dbReference>
<reference evidence="2" key="2">
    <citation type="submission" date="2015-06" db="UniProtKB">
        <authorList>
            <consortium name="EnsemblPlants"/>
        </authorList>
    </citation>
    <scope>IDENTIFICATION</scope>
</reference>
<evidence type="ECO:0000256" key="1">
    <source>
        <dbReference type="ARBA" id="ARBA00022801"/>
    </source>
</evidence>
<dbReference type="Gene3D" id="3.90.950.10">
    <property type="match status" value="2"/>
</dbReference>
<dbReference type="eggNOG" id="KOG1509">
    <property type="taxonomic scope" value="Eukaryota"/>
</dbReference>
<evidence type="ECO:0000313" key="2">
    <source>
        <dbReference type="EnsemblPlants" id="ORUFI03G33870.2"/>
    </source>
</evidence>
<dbReference type="PANTHER" id="PTHR43213">
    <property type="entry name" value="BIFUNCTIONAL DTTP/UTP PYROPHOSPHATASE/METHYLTRANSFERASE PROTEIN-RELATED"/>
    <property type="match status" value="1"/>
</dbReference>
<dbReference type="STRING" id="4529.A0A0E0P0N5"/>
<dbReference type="SUPFAM" id="SSF52972">
    <property type="entry name" value="ITPase-like"/>
    <property type="match status" value="2"/>
</dbReference>
<dbReference type="InterPro" id="IPR029001">
    <property type="entry name" value="ITPase-like_fam"/>
</dbReference>
<protein>
    <recommendedName>
        <fullName evidence="4">Maf-like protein</fullName>
    </recommendedName>
</protein>
<keyword evidence="1" id="KW-0378">Hydrolase</keyword>
<reference evidence="3" key="1">
    <citation type="submission" date="2013-06" db="EMBL/GenBank/DDBJ databases">
        <authorList>
            <person name="Zhao Q."/>
        </authorList>
    </citation>
    <scope>NUCLEOTIDE SEQUENCE</scope>
    <source>
        <strain evidence="3">cv. W1943</strain>
    </source>
</reference>
<dbReference type="AlphaFoldDB" id="A0A0E0P0N5"/>
<dbReference type="OMA" id="HLECHLQ"/>
<keyword evidence="3" id="KW-1185">Reference proteome</keyword>